<dbReference type="Pfam" id="PF00106">
    <property type="entry name" value="adh_short"/>
    <property type="match status" value="1"/>
</dbReference>
<gene>
    <name evidence="4" type="ORF">TWF696_000708</name>
</gene>
<dbReference type="PRINTS" id="PR00081">
    <property type="entry name" value="GDHRDH"/>
</dbReference>
<evidence type="ECO:0000256" key="1">
    <source>
        <dbReference type="ARBA" id="ARBA00006484"/>
    </source>
</evidence>
<evidence type="ECO:0000313" key="5">
    <source>
        <dbReference type="Proteomes" id="UP001375240"/>
    </source>
</evidence>
<dbReference type="PROSITE" id="PS00061">
    <property type="entry name" value="ADH_SHORT"/>
    <property type="match status" value="1"/>
</dbReference>
<organism evidence="4 5">
    <name type="scientific">Orbilia brochopaga</name>
    <dbReference type="NCBI Taxonomy" id="3140254"/>
    <lineage>
        <taxon>Eukaryota</taxon>
        <taxon>Fungi</taxon>
        <taxon>Dikarya</taxon>
        <taxon>Ascomycota</taxon>
        <taxon>Pezizomycotina</taxon>
        <taxon>Orbiliomycetes</taxon>
        <taxon>Orbiliales</taxon>
        <taxon>Orbiliaceae</taxon>
        <taxon>Orbilia</taxon>
    </lineage>
</organism>
<dbReference type="PANTHER" id="PTHR43618:SF2">
    <property type="entry name" value="CHAIN DEHYDROGENASE, PUTATIVE (AFU_ORTHOLOGUE AFUA_6G06930)-RELATED"/>
    <property type="match status" value="1"/>
</dbReference>
<keyword evidence="5" id="KW-1185">Reference proteome</keyword>
<dbReference type="EMBL" id="JAVHNQ010000001">
    <property type="protein sequence ID" value="KAK6359555.1"/>
    <property type="molecule type" value="Genomic_DNA"/>
</dbReference>
<dbReference type="CDD" id="cd05233">
    <property type="entry name" value="SDR_c"/>
    <property type="match status" value="1"/>
</dbReference>
<evidence type="ECO:0008006" key="6">
    <source>
        <dbReference type="Google" id="ProtNLM"/>
    </source>
</evidence>
<dbReference type="InterPro" id="IPR036291">
    <property type="entry name" value="NAD(P)-bd_dom_sf"/>
</dbReference>
<accession>A0AAV9VC66</accession>
<keyword evidence="3" id="KW-0560">Oxidoreductase</keyword>
<proteinExistence type="inferred from homology"/>
<dbReference type="Gene3D" id="3.40.50.720">
    <property type="entry name" value="NAD(P)-binding Rossmann-like Domain"/>
    <property type="match status" value="1"/>
</dbReference>
<keyword evidence="2" id="KW-0521">NADP</keyword>
<dbReference type="InterPro" id="IPR002347">
    <property type="entry name" value="SDR_fam"/>
</dbReference>
<dbReference type="InterPro" id="IPR020904">
    <property type="entry name" value="Sc_DH/Rdtase_CS"/>
</dbReference>
<dbReference type="InterPro" id="IPR052178">
    <property type="entry name" value="Sec_Metab_Biosynth_SDR"/>
</dbReference>
<dbReference type="FunFam" id="3.40.50.720:FF:000084">
    <property type="entry name" value="Short-chain dehydrogenase reductase"/>
    <property type="match status" value="1"/>
</dbReference>
<evidence type="ECO:0000256" key="3">
    <source>
        <dbReference type="ARBA" id="ARBA00023002"/>
    </source>
</evidence>
<comment type="caution">
    <text evidence="4">The sequence shown here is derived from an EMBL/GenBank/DDBJ whole genome shotgun (WGS) entry which is preliminary data.</text>
</comment>
<sequence length="254" mass="27101">MSYKLAGRNVLITGGSRGIGEAICERFAQQGSNLAINYVANKERAEQLKERLLASHPELKIVTIQADVGSKETCEKLVEQSIEALGGLDVIISNAGWTKFAQFSDLDALSEEDYDKCFAVNCKANLWLLKAAKSTFIANPDGGSLAICASTAGLAPGGSSMAYSVSKAAALHLMRGLASSHGPKIRVNAVCPGLVLTEWGSKFPETVKEAYRLKSATQTYIEPVTVADAFIFCTQNVAMTGQKIVIDAGYLMQA</sequence>
<evidence type="ECO:0000313" key="4">
    <source>
        <dbReference type="EMBL" id="KAK6359555.1"/>
    </source>
</evidence>
<dbReference type="SUPFAM" id="SSF51735">
    <property type="entry name" value="NAD(P)-binding Rossmann-fold domains"/>
    <property type="match status" value="1"/>
</dbReference>
<dbReference type="PANTHER" id="PTHR43618">
    <property type="entry name" value="7-ALPHA-HYDROXYSTEROID DEHYDROGENASE"/>
    <property type="match status" value="1"/>
</dbReference>
<dbReference type="GO" id="GO:0016491">
    <property type="term" value="F:oxidoreductase activity"/>
    <property type="evidence" value="ECO:0007669"/>
    <property type="project" value="UniProtKB-KW"/>
</dbReference>
<dbReference type="Proteomes" id="UP001375240">
    <property type="component" value="Unassembled WGS sequence"/>
</dbReference>
<name>A0AAV9VC66_9PEZI</name>
<reference evidence="4 5" key="1">
    <citation type="submission" date="2019-10" db="EMBL/GenBank/DDBJ databases">
        <authorList>
            <person name="Palmer J.M."/>
        </authorList>
    </citation>
    <scope>NUCLEOTIDE SEQUENCE [LARGE SCALE GENOMIC DNA]</scope>
    <source>
        <strain evidence="4 5">TWF696</strain>
    </source>
</reference>
<evidence type="ECO:0000256" key="2">
    <source>
        <dbReference type="ARBA" id="ARBA00022857"/>
    </source>
</evidence>
<protein>
    <recommendedName>
        <fullName evidence="6">Granaticin polyketide synthase ketoacyl reductase 2</fullName>
    </recommendedName>
</protein>
<dbReference type="AlphaFoldDB" id="A0AAV9VC66"/>
<comment type="similarity">
    <text evidence="1">Belongs to the short-chain dehydrogenases/reductases (SDR) family.</text>
</comment>